<keyword evidence="8" id="KW-1185">Reference proteome</keyword>
<evidence type="ECO:0000256" key="6">
    <source>
        <dbReference type="SAM" id="MobiDB-lite"/>
    </source>
</evidence>
<dbReference type="Proteomes" id="UP001238163">
    <property type="component" value="Unassembled WGS sequence"/>
</dbReference>
<dbReference type="GO" id="GO:0051539">
    <property type="term" value="F:4 iron, 4 sulfur cluster binding"/>
    <property type="evidence" value="ECO:0007669"/>
    <property type="project" value="UniProtKB-KW"/>
</dbReference>
<dbReference type="InterPro" id="IPR036188">
    <property type="entry name" value="FAD/NAD-bd_sf"/>
</dbReference>
<evidence type="ECO:0000256" key="2">
    <source>
        <dbReference type="ARBA" id="ARBA00022723"/>
    </source>
</evidence>
<sequence>MRHLHHQVDFCVVGGGIAGMFAAIAAARRGAKVALIQDRPVLGGNASSEIRMWICGAHGLNNRETGLLEEINLENNYRNPGSNFSIWDSVLYQAVRFEPNIDLMLNCSVNDATMANGRIVSVKGWQTTTETWHVVTAKLFADCSGDSILAPLTNAKFRLGREARDEYNEDIEPPVADRKTMGMSCLLQARETDSPKSYTPPKWARKFPDDASLPNRGHGYTGTNNFWWIELGGENDSIHDSEELRDQLLAIAFGVWDHIKNHGDHGAANWELNWVGFLPGKRESRRYLGDHVLTQNDVRAEGRFADMIAYGGWSMDDHHPAGFNHPGAPTIFHPAPSPFGIPYRCLYSANVPNLFFAGRNISTTHAAMSSTRVMATCGLLGQAVGTAAAIAVAKGCTPRDVGQNYITQLQQALLDDDCFLPWQRRVVAELSTSAALKASVNDPEPLRNGLDRPSKNDQGAWDDNSWQGPAEAWVEYDFGCVVTVSQARMTFDSDLNRCGKGACAKQGEKNILSNFPLNQPPRETPPTLVKAFRLEAKGADGQWRCVHREDNNYQRLVRVPLAIQASAVRIVPEATWGADTCKLFAFELS</sequence>
<protein>
    <recommendedName>
        <fullName evidence="9">FAD-dependent oxidoreductase</fullName>
    </recommendedName>
</protein>
<feature type="region of interest" description="Disordered" evidence="6">
    <location>
        <begin position="441"/>
        <end position="464"/>
    </location>
</feature>
<reference evidence="7" key="1">
    <citation type="submission" date="2023-07" db="EMBL/GenBank/DDBJ databases">
        <title>Genomic Encyclopedia of Type Strains, Phase IV (KMG-IV): sequencing the most valuable type-strain genomes for metagenomic binning, comparative biology and taxonomic classification.</title>
        <authorList>
            <person name="Goeker M."/>
        </authorList>
    </citation>
    <scope>NUCLEOTIDE SEQUENCE</scope>
    <source>
        <strain evidence="7">DSM 24202</strain>
    </source>
</reference>
<evidence type="ECO:0008006" key="9">
    <source>
        <dbReference type="Google" id="ProtNLM"/>
    </source>
</evidence>
<keyword evidence="4" id="KW-0408">Iron</keyword>
<evidence type="ECO:0000256" key="3">
    <source>
        <dbReference type="ARBA" id="ARBA00023002"/>
    </source>
</evidence>
<organism evidence="7 8">
    <name type="scientific">Oligosphaera ethanolica</name>
    <dbReference type="NCBI Taxonomy" id="760260"/>
    <lineage>
        <taxon>Bacteria</taxon>
        <taxon>Pseudomonadati</taxon>
        <taxon>Lentisphaerota</taxon>
        <taxon>Oligosphaeria</taxon>
        <taxon>Oligosphaerales</taxon>
        <taxon>Oligosphaeraceae</taxon>
        <taxon>Oligosphaera</taxon>
    </lineage>
</organism>
<dbReference type="PANTHER" id="PTHR43498">
    <property type="entry name" value="FERREDOXIN:COB-COM HETERODISULFIDE REDUCTASE SUBUNIT A"/>
    <property type="match status" value="1"/>
</dbReference>
<name>A0AAE4ARP8_9BACT</name>
<dbReference type="SUPFAM" id="SSF51905">
    <property type="entry name" value="FAD/NAD(P)-binding domain"/>
    <property type="match status" value="1"/>
</dbReference>
<dbReference type="GO" id="GO:0046872">
    <property type="term" value="F:metal ion binding"/>
    <property type="evidence" value="ECO:0007669"/>
    <property type="project" value="UniProtKB-KW"/>
</dbReference>
<dbReference type="InterPro" id="IPR039650">
    <property type="entry name" value="HdrA-like"/>
</dbReference>
<proteinExistence type="predicted"/>
<evidence type="ECO:0000313" key="8">
    <source>
        <dbReference type="Proteomes" id="UP001238163"/>
    </source>
</evidence>
<accession>A0AAE4ARP8</accession>
<dbReference type="Gene3D" id="3.50.50.60">
    <property type="entry name" value="FAD/NAD(P)-binding domain"/>
    <property type="match status" value="1"/>
</dbReference>
<dbReference type="PANTHER" id="PTHR43498:SF1">
    <property type="entry name" value="COB--COM HETERODISULFIDE REDUCTASE IRON-SULFUR SUBUNIT A"/>
    <property type="match status" value="1"/>
</dbReference>
<dbReference type="RefSeq" id="WP_307264921.1">
    <property type="nucleotide sequence ID" value="NZ_JAUSVL010000001.1"/>
</dbReference>
<evidence type="ECO:0000313" key="7">
    <source>
        <dbReference type="EMBL" id="MDQ0291717.1"/>
    </source>
</evidence>
<comment type="caution">
    <text evidence="7">The sequence shown here is derived from an EMBL/GenBank/DDBJ whole genome shotgun (WGS) entry which is preliminary data.</text>
</comment>
<dbReference type="GO" id="GO:0016491">
    <property type="term" value="F:oxidoreductase activity"/>
    <property type="evidence" value="ECO:0007669"/>
    <property type="project" value="UniProtKB-KW"/>
</dbReference>
<keyword evidence="1" id="KW-0004">4Fe-4S</keyword>
<dbReference type="EMBL" id="JAUSVL010000001">
    <property type="protein sequence ID" value="MDQ0291717.1"/>
    <property type="molecule type" value="Genomic_DNA"/>
</dbReference>
<keyword evidence="5" id="KW-0411">Iron-sulfur</keyword>
<evidence type="ECO:0000256" key="1">
    <source>
        <dbReference type="ARBA" id="ARBA00022485"/>
    </source>
</evidence>
<dbReference type="Pfam" id="PF12831">
    <property type="entry name" value="FAD_oxidored"/>
    <property type="match status" value="1"/>
</dbReference>
<keyword evidence="2" id="KW-0479">Metal-binding</keyword>
<evidence type="ECO:0000256" key="5">
    <source>
        <dbReference type="ARBA" id="ARBA00023014"/>
    </source>
</evidence>
<gene>
    <name evidence="7" type="ORF">J3R75_003824</name>
</gene>
<keyword evidence="3" id="KW-0560">Oxidoreductase</keyword>
<dbReference type="AlphaFoldDB" id="A0AAE4ARP8"/>
<evidence type="ECO:0000256" key="4">
    <source>
        <dbReference type="ARBA" id="ARBA00023004"/>
    </source>
</evidence>